<feature type="domain" description="UBC core" evidence="3">
    <location>
        <begin position="30"/>
        <end position="121"/>
    </location>
</feature>
<dbReference type="SUPFAM" id="SSF140427">
    <property type="entry name" value="VPS28 C-terminal domain-like"/>
    <property type="match status" value="1"/>
</dbReference>
<dbReference type="PANTHER" id="PTHR12937">
    <property type="entry name" value="VACUOLAR PROTEIN SORTING 28, ISOFORM 2 VPS28"/>
    <property type="match status" value="1"/>
</dbReference>
<dbReference type="Proteomes" id="UP001200513">
    <property type="component" value="Chromosome"/>
</dbReference>
<dbReference type="SMART" id="SM00212">
    <property type="entry name" value="UBCc"/>
    <property type="match status" value="1"/>
</dbReference>
<dbReference type="InterPro" id="IPR000608">
    <property type="entry name" value="UBC"/>
</dbReference>
<evidence type="ECO:0000259" key="3">
    <source>
        <dbReference type="Pfam" id="PF00179"/>
    </source>
</evidence>
<dbReference type="EMBL" id="CP084167">
    <property type="protein sequence ID" value="UJG42231.1"/>
    <property type="molecule type" value="Genomic_DNA"/>
</dbReference>
<dbReference type="InterPro" id="IPR007143">
    <property type="entry name" value="Vps28"/>
</dbReference>
<dbReference type="PANTHER" id="PTHR12937:SF0">
    <property type="entry name" value="VACUOLAR PROTEIN SORTING-ASSOCIATED PROTEIN 28 HOMOLOG"/>
    <property type="match status" value="1"/>
</dbReference>
<organism evidence="4">
    <name type="scientific">Candidatus Heimdallarchaeum endolithica</name>
    <dbReference type="NCBI Taxonomy" id="2876572"/>
    <lineage>
        <taxon>Archaea</taxon>
        <taxon>Promethearchaeati</taxon>
        <taxon>Candidatus Heimdallarchaeota</taxon>
        <taxon>Candidatus Heimdallarchaeia (ex Rinke et al. 2021) (nom. nud.)</taxon>
        <taxon>Candidatus Heimdallarchaeales</taxon>
        <taxon>Candidatus Heimdallarchaeaceae</taxon>
        <taxon>Candidatus Heimdallarchaeum</taxon>
    </lineage>
</organism>
<dbReference type="Gene3D" id="1.20.120.1130">
    <property type="match status" value="1"/>
</dbReference>
<dbReference type="GO" id="GO:0044877">
    <property type="term" value="F:protein-containing complex binding"/>
    <property type="evidence" value="ECO:0007669"/>
    <property type="project" value="TreeGrafter"/>
</dbReference>
<proteinExistence type="predicted"/>
<dbReference type="InterPro" id="IPR016135">
    <property type="entry name" value="UBQ-conjugating_enzyme/RWD"/>
</dbReference>
<accession>A0A9Y1BNU2</accession>
<evidence type="ECO:0000256" key="1">
    <source>
        <dbReference type="SAM" id="Coils"/>
    </source>
</evidence>
<dbReference type="GO" id="GO:0043328">
    <property type="term" value="P:protein transport to vacuole involved in ubiquitin-dependent protein catabolic process via the multivesicular body sorting pathway"/>
    <property type="evidence" value="ECO:0007669"/>
    <property type="project" value="TreeGrafter"/>
</dbReference>
<evidence type="ECO:0000256" key="2">
    <source>
        <dbReference type="SAM" id="MobiDB-lite"/>
    </source>
</evidence>
<dbReference type="AlphaFoldDB" id="A0A9Y1BNU2"/>
<dbReference type="Pfam" id="PF00179">
    <property type="entry name" value="UQ_con"/>
    <property type="match status" value="1"/>
</dbReference>
<protein>
    <recommendedName>
        <fullName evidence="3">UBC core domain-containing protein</fullName>
    </recommendedName>
</protein>
<reference evidence="4" key="1">
    <citation type="journal article" date="2022" name="Nat. Microbiol.">
        <title>Unique mobile elements and scalable gene flow at the prokaryote-eukaryote boundary revealed by circularized Asgard archaea genomes.</title>
        <authorList>
            <person name="Wu F."/>
            <person name="Speth D.R."/>
            <person name="Philosof A."/>
            <person name="Cremiere A."/>
            <person name="Narayanan A."/>
            <person name="Barco R.A."/>
            <person name="Connon S.A."/>
            <person name="Amend J.P."/>
            <person name="Antoshechkin I.A."/>
            <person name="Orphan V.J."/>
        </authorList>
    </citation>
    <scope>NUCLEOTIDE SEQUENCE</scope>
    <source>
        <strain evidence="4">PR6</strain>
    </source>
</reference>
<sequence length="472" mass="54401">MRQISLDQILANEMQLIYNNVEGFEPVGGNLRKWKGPVGIIQGTNITVYATIYISPEFPRIPPQVEITPKVNHPNVDDNDFLSLQILAQWKPRYHIYQVINDVRRLFANVPARPLRTKHMSTARSVSRSVVQPIEPRTVSHHTVSKQSVPTFNERSQTSIEKSTIEAEIEAYQHQINELNKQIEKKRAALIKKAEPSHSLKELTISVLDDLKASSRASNDLLELLNEKFDDGDLSSVDYLKLYRKYSVESYKTNKKIAYLENVGGQVMPIDLEKRLDFEADLYAAIVTLDNLARGYENGEIEQVAYKKQLRSLIRTVFKTRMKLEDLGGFDLDSFVERENLFNRFDKGMRLLQMAEGTGAKDVEMIPFESLKKMPAKTADFVSAAIELIDLTRLKSVARADLLLSDVEELIHVLHSFPSIPQDHWMMEDMKNWKDILSNYKPNEIINEDDCDKLEFQASRWLNEFRRILKDM</sequence>
<feature type="region of interest" description="Disordered" evidence="2">
    <location>
        <begin position="138"/>
        <end position="157"/>
    </location>
</feature>
<dbReference type="CDD" id="cd00195">
    <property type="entry name" value="UBCc_UEV"/>
    <property type="match status" value="1"/>
</dbReference>
<feature type="compositionally biased region" description="Polar residues" evidence="2">
    <location>
        <begin position="145"/>
        <end position="157"/>
    </location>
</feature>
<dbReference type="InterPro" id="IPR037206">
    <property type="entry name" value="VPS28_C_sf"/>
</dbReference>
<dbReference type="Gene3D" id="3.10.110.10">
    <property type="entry name" value="Ubiquitin Conjugating Enzyme"/>
    <property type="match status" value="1"/>
</dbReference>
<dbReference type="SUPFAM" id="SSF54495">
    <property type="entry name" value="UBC-like"/>
    <property type="match status" value="1"/>
</dbReference>
<name>A0A9Y1BNU2_9ARCH</name>
<evidence type="ECO:0000313" key="4">
    <source>
        <dbReference type="EMBL" id="UJG42231.1"/>
    </source>
</evidence>
<feature type="coiled-coil region" evidence="1">
    <location>
        <begin position="162"/>
        <end position="189"/>
    </location>
</feature>
<dbReference type="Pfam" id="PF03997">
    <property type="entry name" value="VPS28"/>
    <property type="match status" value="1"/>
</dbReference>
<gene>
    <name evidence="4" type="ORF">K9W46_07400</name>
</gene>
<keyword evidence="1" id="KW-0175">Coiled coil</keyword>